<evidence type="ECO:0000313" key="3">
    <source>
        <dbReference type="EMBL" id="KAG2254373.1"/>
    </source>
</evidence>
<dbReference type="OrthoDB" id="1112292at2759"/>
<dbReference type="InterPro" id="IPR005162">
    <property type="entry name" value="Retrotrans_gag_dom"/>
</dbReference>
<organism evidence="3 4">
    <name type="scientific">Brassica carinata</name>
    <name type="common">Ethiopian mustard</name>
    <name type="synonym">Abyssinian cabbage</name>
    <dbReference type="NCBI Taxonomy" id="52824"/>
    <lineage>
        <taxon>Eukaryota</taxon>
        <taxon>Viridiplantae</taxon>
        <taxon>Streptophyta</taxon>
        <taxon>Embryophyta</taxon>
        <taxon>Tracheophyta</taxon>
        <taxon>Spermatophyta</taxon>
        <taxon>Magnoliopsida</taxon>
        <taxon>eudicotyledons</taxon>
        <taxon>Gunneridae</taxon>
        <taxon>Pentapetalae</taxon>
        <taxon>rosids</taxon>
        <taxon>malvids</taxon>
        <taxon>Brassicales</taxon>
        <taxon>Brassicaceae</taxon>
        <taxon>Brassiceae</taxon>
        <taxon>Brassica</taxon>
    </lineage>
</organism>
<reference evidence="3 4" key="1">
    <citation type="submission" date="2020-02" db="EMBL/GenBank/DDBJ databases">
        <authorList>
            <person name="Ma Q."/>
            <person name="Huang Y."/>
            <person name="Song X."/>
            <person name="Pei D."/>
        </authorList>
    </citation>
    <scope>NUCLEOTIDE SEQUENCE [LARGE SCALE GENOMIC DNA]</scope>
    <source>
        <strain evidence="3">Sxm20200214</strain>
        <tissue evidence="3">Leaf</tissue>
    </source>
</reference>
<comment type="caution">
    <text evidence="3">The sequence shown here is derived from an EMBL/GenBank/DDBJ whole genome shotgun (WGS) entry which is preliminary data.</text>
</comment>
<proteinExistence type="predicted"/>
<dbReference type="Pfam" id="PF03732">
    <property type="entry name" value="Retrotrans_gag"/>
    <property type="match status" value="1"/>
</dbReference>
<evidence type="ECO:0000313" key="4">
    <source>
        <dbReference type="Proteomes" id="UP000886595"/>
    </source>
</evidence>
<feature type="compositionally biased region" description="Polar residues" evidence="1">
    <location>
        <begin position="174"/>
        <end position="194"/>
    </location>
</feature>
<keyword evidence="4" id="KW-1185">Reference proteome</keyword>
<sequence length="194" mass="22441">MRPRDYCWETGFKIEIPEFHGGPRGETLLDWIATVDELLEYKQVPEERRVPFVAMRFRGQASSWRKQVKATRQRTGKPPIVAWSKLQKHLKATFLPHNYERTTYNRLQNLRQGSCGVDDYAEEFSLLLTRTDIYDSAKQLVSCFIGGLRPQLQSAMAQFDPTTLAEAHRRAASFEQQQQKSSSWTGQSSRARNT</sequence>
<dbReference type="PANTHER" id="PTHR35046">
    <property type="entry name" value="ZINC KNUCKLE (CCHC-TYPE) FAMILY PROTEIN"/>
    <property type="match status" value="1"/>
</dbReference>
<dbReference type="Proteomes" id="UP000886595">
    <property type="component" value="Unassembled WGS sequence"/>
</dbReference>
<feature type="domain" description="Retrotransposon gag" evidence="2">
    <location>
        <begin position="52"/>
        <end position="150"/>
    </location>
</feature>
<dbReference type="AlphaFoldDB" id="A0A8X7PPF8"/>
<name>A0A8X7PPF8_BRACI</name>
<evidence type="ECO:0000256" key="1">
    <source>
        <dbReference type="SAM" id="MobiDB-lite"/>
    </source>
</evidence>
<accession>A0A8X7PPF8</accession>
<protein>
    <recommendedName>
        <fullName evidence="2">Retrotransposon gag domain-containing protein</fullName>
    </recommendedName>
</protein>
<dbReference type="EMBL" id="JAAMPC010000016">
    <property type="protein sequence ID" value="KAG2254373.1"/>
    <property type="molecule type" value="Genomic_DNA"/>
</dbReference>
<gene>
    <name evidence="3" type="ORF">Bca52824_084509</name>
</gene>
<feature type="region of interest" description="Disordered" evidence="1">
    <location>
        <begin position="168"/>
        <end position="194"/>
    </location>
</feature>
<dbReference type="PANTHER" id="PTHR35046:SF18">
    <property type="entry name" value="RNA-DIRECTED DNA POLYMERASE"/>
    <property type="match status" value="1"/>
</dbReference>
<evidence type="ECO:0000259" key="2">
    <source>
        <dbReference type="Pfam" id="PF03732"/>
    </source>
</evidence>